<dbReference type="Proteomes" id="UP000738402">
    <property type="component" value="Unassembled WGS sequence"/>
</dbReference>
<accession>A0AAN6D921</accession>
<proteinExistence type="predicted"/>
<feature type="compositionally biased region" description="Polar residues" evidence="1">
    <location>
        <begin position="267"/>
        <end position="276"/>
    </location>
</feature>
<name>A0AAN6D921_9ASCO</name>
<dbReference type="EMBL" id="JAHLUH010000002">
    <property type="protein sequence ID" value="KAG7730184.1"/>
    <property type="molecule type" value="Genomic_DNA"/>
</dbReference>
<dbReference type="AlphaFoldDB" id="A0AAN6D921"/>
<gene>
    <name evidence="2" type="ORF">KL933_001264</name>
</gene>
<reference evidence="2" key="1">
    <citation type="journal article" date="2021" name="G3 (Bethesda)">
        <title>Genomic diversity, chromosomal rearrangements, and interspecies hybridization in the ogataea polymorpha species complex.</title>
        <authorList>
            <person name="Hanson S.J."/>
            <person name="Cinneide E.O."/>
            <person name="Salzberg L.I."/>
            <person name="Wolfe K.H."/>
            <person name="McGowan J."/>
            <person name="Fitzpatrick D.A."/>
            <person name="Matlin K."/>
        </authorList>
    </citation>
    <scope>NUCLEOTIDE SEQUENCE</scope>
    <source>
        <strain evidence="2">83-405-1</strain>
    </source>
</reference>
<evidence type="ECO:0000256" key="1">
    <source>
        <dbReference type="SAM" id="MobiDB-lite"/>
    </source>
</evidence>
<evidence type="ECO:0000313" key="3">
    <source>
        <dbReference type="Proteomes" id="UP000738402"/>
    </source>
</evidence>
<protein>
    <submittedName>
        <fullName evidence="2">Uncharacterized protein</fullName>
    </submittedName>
</protein>
<organism evidence="2 3">
    <name type="scientific">Ogataea haglerorum</name>
    <dbReference type="NCBI Taxonomy" id="1937702"/>
    <lineage>
        <taxon>Eukaryota</taxon>
        <taxon>Fungi</taxon>
        <taxon>Dikarya</taxon>
        <taxon>Ascomycota</taxon>
        <taxon>Saccharomycotina</taxon>
        <taxon>Pichiomycetes</taxon>
        <taxon>Pichiales</taxon>
        <taxon>Pichiaceae</taxon>
        <taxon>Ogataea</taxon>
    </lineage>
</organism>
<evidence type="ECO:0000313" key="2">
    <source>
        <dbReference type="EMBL" id="KAG7730184.1"/>
    </source>
</evidence>
<comment type="caution">
    <text evidence="2">The sequence shown here is derived from an EMBL/GenBank/DDBJ whole genome shotgun (WGS) entry which is preliminary data.</text>
</comment>
<feature type="region of interest" description="Disordered" evidence="1">
    <location>
        <begin position="245"/>
        <end position="285"/>
    </location>
</feature>
<sequence length="445" mass="51013">METLAPYIDPLIQLLKDTELNKDKCKSSELIRHINSINDHEIKTWCIQSFEILKDLETIELNIYNWEFQTLEFKLSQSLILDEEDQRKRTFNSRLARKVANNCLELHKNLQQLGIEIDEVNAGARFMTPLQRISDPGTILTELMLRVMKLRSGLIDQVSIHYSKAKLVNIGIDLENLIYEEEDRKYGDITEETVINYKLFINNLLQQINDCISTGDTIGAMECISIVAEVEKMFEAMKLDRLSRQRERLLSSPESTSDELGERPDSPASSSITMSETLCGDDENPEKADYLKRAKTERFRSFHAAHNSSLHKTTLTEKLPFLMHAFEEARSIEEDIRGVMESSDIKVTDRKQKELSPRSTAFSSSSSIVEEPSTKFSLYRSLNNPLLNALVSPSKPVYIQDLSHRFEKQEPKLALHAKPQHGSHSRAVTGAEKKKLYYDIENVID</sequence>